<organism evidence="6">
    <name type="scientific">Oryza glumipatula</name>
    <dbReference type="NCBI Taxonomy" id="40148"/>
    <lineage>
        <taxon>Eukaryota</taxon>
        <taxon>Viridiplantae</taxon>
        <taxon>Streptophyta</taxon>
        <taxon>Embryophyta</taxon>
        <taxon>Tracheophyta</taxon>
        <taxon>Spermatophyta</taxon>
        <taxon>Magnoliopsida</taxon>
        <taxon>Liliopsida</taxon>
        <taxon>Poales</taxon>
        <taxon>Poaceae</taxon>
        <taxon>BOP clade</taxon>
        <taxon>Oryzoideae</taxon>
        <taxon>Oryzeae</taxon>
        <taxon>Oryzinae</taxon>
        <taxon>Oryza</taxon>
    </lineage>
</organism>
<evidence type="ECO:0000256" key="2">
    <source>
        <dbReference type="ARBA" id="ARBA00022737"/>
    </source>
</evidence>
<evidence type="ECO:0000313" key="6">
    <source>
        <dbReference type="EnsemblPlants" id="OGLUM04G14140.3"/>
    </source>
</evidence>
<evidence type="ECO:0000256" key="3">
    <source>
        <dbReference type="ARBA" id="ARBA00022946"/>
    </source>
</evidence>
<protein>
    <recommendedName>
        <fullName evidence="8">Pentacotripeptide-repeat region of PRORP domain-containing protein</fullName>
    </recommendedName>
</protein>
<evidence type="ECO:0000256" key="1">
    <source>
        <dbReference type="ARBA" id="ARBA00007626"/>
    </source>
</evidence>
<accession>A0A0D9ZLG9</accession>
<dbReference type="NCBIfam" id="TIGR00756">
    <property type="entry name" value="PPR"/>
    <property type="match status" value="1"/>
</dbReference>
<dbReference type="GO" id="GO:0005739">
    <property type="term" value="C:mitochondrion"/>
    <property type="evidence" value="ECO:0007669"/>
    <property type="project" value="TreeGrafter"/>
</dbReference>
<proteinExistence type="inferred from homology"/>
<dbReference type="Gramene" id="OGLUM04G14140.2">
    <property type="protein sequence ID" value="OGLUM04G14140.2"/>
    <property type="gene ID" value="OGLUM04G14140"/>
</dbReference>
<dbReference type="STRING" id="40148.A0A0D9ZLG9"/>
<reference evidence="6" key="1">
    <citation type="submission" date="2015-04" db="UniProtKB">
        <authorList>
            <consortium name="EnsemblPlants"/>
        </authorList>
    </citation>
    <scope>IDENTIFICATION</scope>
</reference>
<dbReference type="PROSITE" id="PS51375">
    <property type="entry name" value="PPR"/>
    <property type="match status" value="1"/>
</dbReference>
<dbReference type="PANTHER" id="PTHR45717">
    <property type="entry name" value="OS12G0527900 PROTEIN"/>
    <property type="match status" value="1"/>
</dbReference>
<dbReference type="InterPro" id="IPR011990">
    <property type="entry name" value="TPR-like_helical_dom_sf"/>
</dbReference>
<dbReference type="Proteomes" id="UP000026961">
    <property type="component" value="Chromosome 4"/>
</dbReference>
<evidence type="ECO:0000256" key="5">
    <source>
        <dbReference type="SAM" id="MobiDB-lite"/>
    </source>
</evidence>
<name>A0A0D9ZLG9_9ORYZ</name>
<sequence>MCSFVRFCENMMLFESCKIPKFCGVPSTLVNGPHGQPMSRDSGPCLRLLHCSCTHLFSSRGSLERNAAEHSRGEMAAVFLRAAARATRSSALVRAILASRSPLSSSSCAASPTTAAPVPGTAPRAAAAGDGDEGCAAAAATPADVGGDEDDLRSRVFRLRLAKRSATAALERWAGEGRAASAAELRGIARDLSRAGRYKHALEVAEWMKTHHESDLSENDYGMRIDLITRVFGANAAEDFFEKLPACVQSLEAYTALLHSYARSKMTDKAERLFKRMKDANLSMNILVYNEMMTLYISVGELDKVPVIAEELKRQKFSPDLFTYNLRISASAASMDLEGFKGILDEMSKDPNSNEGWKLYQNLAVIYVDAGQLVGSGNSLVEAEAKISQREWITYDFLVILHTGLGNRDRIKDIWKSMLMTSQRMTSRNYICVLSSYLMCGQLKDAGEVVDQWQRSKAPEFDISACNRLFDAFLNAGFTDTANSFRELMLQKSCILTSRQERSS</sequence>
<dbReference type="Pfam" id="PF01535">
    <property type="entry name" value="PPR"/>
    <property type="match status" value="1"/>
</dbReference>
<feature type="repeat" description="PPR" evidence="4">
    <location>
        <begin position="250"/>
        <end position="284"/>
    </location>
</feature>
<evidence type="ECO:0008006" key="8">
    <source>
        <dbReference type="Google" id="ProtNLM"/>
    </source>
</evidence>
<dbReference type="FunFam" id="1.25.40.10:FF:002242">
    <property type="entry name" value="Pentatricopeptide repeat-containing protein mitochondrial"/>
    <property type="match status" value="1"/>
</dbReference>
<keyword evidence="7" id="KW-1185">Reference proteome</keyword>
<feature type="region of interest" description="Disordered" evidence="5">
    <location>
        <begin position="103"/>
        <end position="130"/>
    </location>
</feature>
<reference evidence="6" key="2">
    <citation type="submission" date="2018-05" db="EMBL/GenBank/DDBJ databases">
        <title>OgluRS3 (Oryza glumaepatula Reference Sequence Version 3).</title>
        <authorList>
            <person name="Zhang J."/>
            <person name="Kudrna D."/>
            <person name="Lee S."/>
            <person name="Talag J."/>
            <person name="Welchert J."/>
            <person name="Wing R.A."/>
        </authorList>
    </citation>
    <scope>NUCLEOTIDE SEQUENCE [LARGE SCALE GENOMIC DNA]</scope>
</reference>
<dbReference type="Gramene" id="OGLUM04G14140.3">
    <property type="protein sequence ID" value="OGLUM04G14140.3"/>
    <property type="gene ID" value="OGLUM04G14140"/>
</dbReference>
<evidence type="ECO:0000313" key="7">
    <source>
        <dbReference type="Proteomes" id="UP000026961"/>
    </source>
</evidence>
<keyword evidence="2" id="KW-0677">Repeat</keyword>
<comment type="similarity">
    <text evidence="1">Belongs to the PPR family. P subfamily.</text>
</comment>
<dbReference type="eggNOG" id="KOG4197">
    <property type="taxonomic scope" value="Eukaryota"/>
</dbReference>
<dbReference type="AlphaFoldDB" id="A0A0D9ZLG9"/>
<evidence type="ECO:0000256" key="4">
    <source>
        <dbReference type="PROSITE-ProRule" id="PRU00708"/>
    </source>
</evidence>
<dbReference type="PANTHER" id="PTHR45717:SF4">
    <property type="entry name" value="OS04G0450200 PROTEIN"/>
    <property type="match status" value="1"/>
</dbReference>
<dbReference type="GO" id="GO:0003729">
    <property type="term" value="F:mRNA binding"/>
    <property type="evidence" value="ECO:0007669"/>
    <property type="project" value="UniProtKB-ARBA"/>
</dbReference>
<dbReference type="EnsemblPlants" id="OGLUM04G14140.3">
    <property type="protein sequence ID" value="OGLUM04G14140.3"/>
    <property type="gene ID" value="OGLUM04G14140"/>
</dbReference>
<dbReference type="FunFam" id="1.25.40.10:FF:001893">
    <property type="entry name" value="Pentatricopeptide repeat-containing protein mitochondrial"/>
    <property type="match status" value="1"/>
</dbReference>
<dbReference type="InterPro" id="IPR002885">
    <property type="entry name" value="PPR_rpt"/>
</dbReference>
<keyword evidence="3" id="KW-0809">Transit peptide</keyword>
<dbReference type="EnsemblPlants" id="OGLUM04G14140.2">
    <property type="protein sequence ID" value="OGLUM04G14140.2"/>
    <property type="gene ID" value="OGLUM04G14140"/>
</dbReference>
<dbReference type="Gene3D" id="1.25.40.10">
    <property type="entry name" value="Tetratricopeptide repeat domain"/>
    <property type="match status" value="2"/>
</dbReference>